<feature type="signal peptide" evidence="1">
    <location>
        <begin position="1"/>
        <end position="20"/>
    </location>
</feature>
<reference evidence="2 3" key="1">
    <citation type="submission" date="2023-09" db="EMBL/GenBank/DDBJ databases">
        <title>Multi-omics analysis of a traditional fermented food reveals byproduct-associated fungal strains for waste-to-food upcycling.</title>
        <authorList>
            <consortium name="Lawrence Berkeley National Laboratory"/>
            <person name="Rekdal V.M."/>
            <person name="Villalobos-Escobedo J.M."/>
            <person name="Rodriguez-Valeron N."/>
            <person name="Garcia M.O."/>
            <person name="Vasquez D.P."/>
            <person name="Damayanti I."/>
            <person name="Sorensen P.M."/>
            <person name="Baidoo E.E."/>
            <person name="De Carvalho A.C."/>
            <person name="Riley R."/>
            <person name="Lipzen A."/>
            <person name="He G."/>
            <person name="Yan M."/>
            <person name="Haridas S."/>
            <person name="Daum C."/>
            <person name="Yoshinaga Y."/>
            <person name="Ng V."/>
            <person name="Grigoriev I.V."/>
            <person name="Munk R."/>
            <person name="Nuraida L."/>
            <person name="Wijaya C.H."/>
            <person name="Morales P.-C."/>
            <person name="Keasling J.D."/>
        </authorList>
    </citation>
    <scope>NUCLEOTIDE SEQUENCE [LARGE SCALE GENOMIC DNA]</scope>
    <source>
        <strain evidence="2 3">FGSC 2613</strain>
    </source>
</reference>
<keyword evidence="1" id="KW-0732">Signal</keyword>
<accession>A0ABR3DIS7</accession>
<name>A0ABR3DIS7_NEUIN</name>
<evidence type="ECO:0000313" key="2">
    <source>
        <dbReference type="EMBL" id="KAL0472570.1"/>
    </source>
</evidence>
<keyword evidence="3" id="KW-1185">Reference proteome</keyword>
<organism evidence="2 3">
    <name type="scientific">Neurospora intermedia</name>
    <dbReference type="NCBI Taxonomy" id="5142"/>
    <lineage>
        <taxon>Eukaryota</taxon>
        <taxon>Fungi</taxon>
        <taxon>Dikarya</taxon>
        <taxon>Ascomycota</taxon>
        <taxon>Pezizomycotina</taxon>
        <taxon>Sordariomycetes</taxon>
        <taxon>Sordariomycetidae</taxon>
        <taxon>Sordariales</taxon>
        <taxon>Sordariaceae</taxon>
        <taxon>Neurospora</taxon>
    </lineage>
</organism>
<evidence type="ECO:0000256" key="1">
    <source>
        <dbReference type="SAM" id="SignalP"/>
    </source>
</evidence>
<protein>
    <submittedName>
        <fullName evidence="2">Uncharacterized protein</fullName>
    </submittedName>
</protein>
<comment type="caution">
    <text evidence="2">The sequence shown here is derived from an EMBL/GenBank/DDBJ whole genome shotgun (WGS) entry which is preliminary data.</text>
</comment>
<feature type="chain" id="PRO_5046499115" evidence="1">
    <location>
        <begin position="21"/>
        <end position="82"/>
    </location>
</feature>
<proteinExistence type="predicted"/>
<gene>
    <name evidence="2" type="ORF">QR685DRAFT_522381</name>
</gene>
<sequence length="82" mass="9108">MVCFSSLVSLGPLAYLGSFAFDVGYWMPVDDCDSNQDYGVAPASTLIGPPNHNDAPSSWLFIMMRLKDAVLSSHEFFPRLKY</sequence>
<evidence type="ECO:0000313" key="3">
    <source>
        <dbReference type="Proteomes" id="UP001451303"/>
    </source>
</evidence>
<dbReference type="Proteomes" id="UP001451303">
    <property type="component" value="Unassembled WGS sequence"/>
</dbReference>
<dbReference type="EMBL" id="JAVLET010000003">
    <property type="protein sequence ID" value="KAL0472570.1"/>
    <property type="molecule type" value="Genomic_DNA"/>
</dbReference>